<dbReference type="AlphaFoldDB" id="A0A7Z0J8Q5"/>
<reference evidence="3 4" key="1">
    <citation type="submission" date="2020-07" db="EMBL/GenBank/DDBJ databases">
        <title>Sequencing the genomes of 1000 actinobacteria strains.</title>
        <authorList>
            <person name="Klenk H.-P."/>
        </authorList>
    </citation>
    <scope>NUCLEOTIDE SEQUENCE [LARGE SCALE GENOMIC DNA]</scope>
    <source>
        <strain evidence="3 4">DSM 44442</strain>
    </source>
</reference>
<evidence type="ECO:0000313" key="4">
    <source>
        <dbReference type="Proteomes" id="UP000572051"/>
    </source>
</evidence>
<dbReference type="EMBL" id="JACCFS010000001">
    <property type="protein sequence ID" value="NYJ33241.1"/>
    <property type="molecule type" value="Genomic_DNA"/>
</dbReference>
<dbReference type="Proteomes" id="UP000572051">
    <property type="component" value="Unassembled WGS sequence"/>
</dbReference>
<feature type="region of interest" description="Disordered" evidence="1">
    <location>
        <begin position="1"/>
        <end position="109"/>
    </location>
</feature>
<keyword evidence="4" id="KW-1185">Reference proteome</keyword>
<name>A0A7Z0J8Q5_9ACTN</name>
<proteinExistence type="predicted"/>
<evidence type="ECO:0000256" key="1">
    <source>
        <dbReference type="SAM" id="MobiDB-lite"/>
    </source>
</evidence>
<comment type="caution">
    <text evidence="3">The sequence shown here is derived from an EMBL/GenBank/DDBJ whole genome shotgun (WGS) entry which is preliminary data.</text>
</comment>
<keyword evidence="2" id="KW-1133">Transmembrane helix</keyword>
<feature type="compositionally biased region" description="Basic and acidic residues" evidence="1">
    <location>
        <begin position="18"/>
        <end position="29"/>
    </location>
</feature>
<feature type="compositionally biased region" description="Acidic residues" evidence="1">
    <location>
        <begin position="65"/>
        <end position="76"/>
    </location>
</feature>
<dbReference type="RefSeq" id="WP_179821356.1">
    <property type="nucleotide sequence ID" value="NZ_JACCFS010000001.1"/>
</dbReference>
<keyword evidence="2" id="KW-0472">Membrane</keyword>
<protein>
    <submittedName>
        <fullName evidence="3">Uncharacterized protein</fullName>
    </submittedName>
</protein>
<feature type="transmembrane region" description="Helical" evidence="2">
    <location>
        <begin position="149"/>
        <end position="171"/>
    </location>
</feature>
<evidence type="ECO:0000313" key="3">
    <source>
        <dbReference type="EMBL" id="NYJ33241.1"/>
    </source>
</evidence>
<organism evidence="3 4">
    <name type="scientific">Nocardiopsis aegyptia</name>
    <dbReference type="NCBI Taxonomy" id="220378"/>
    <lineage>
        <taxon>Bacteria</taxon>
        <taxon>Bacillati</taxon>
        <taxon>Actinomycetota</taxon>
        <taxon>Actinomycetes</taxon>
        <taxon>Streptosporangiales</taxon>
        <taxon>Nocardiopsidaceae</taxon>
        <taxon>Nocardiopsis</taxon>
    </lineage>
</organism>
<feature type="compositionally biased region" description="Basic residues" evidence="1">
    <location>
        <begin position="86"/>
        <end position="98"/>
    </location>
</feature>
<sequence>MSRAEPRSGRRGRRGGTRRADRAYDRPDDLGPDTGTDGYDPEEDFSAEYGHTHTRADAYERHDDGYDDQEQDEAPDDGAGGEPRRRGSRRASRRRRGGSRAQSAGARGGVGKVSAFSASAIKKVSVLGDRPNQIVYTLAEQSKRKRGTAALGVLLGAFGVALVALLGLLIFQLTTTSDGVIEGGDQAVVIPPDGHGTLTPELYLSEGNREDVFGAINERPEGHEPMTADAVFGPVEEIELDGLSLELQDSSVTDSCTSMVWGEDLGQSLVDANCVNGATGVYTDSDGEYVAQVSLFDLANSDAATDVATVLDPTNPEHSAGFVLSQTGDVQALEEGYSQATTQVMGHYLAVFWVARTDGAEPGDNSDMATLSVASMNAVRYVYDEVVATGRADE</sequence>
<accession>A0A7Z0J8Q5</accession>
<keyword evidence="2" id="KW-0812">Transmembrane</keyword>
<evidence type="ECO:0000256" key="2">
    <source>
        <dbReference type="SAM" id="Phobius"/>
    </source>
</evidence>
<gene>
    <name evidence="3" type="ORF">HNR10_001122</name>
</gene>
<feature type="compositionally biased region" description="Basic and acidic residues" evidence="1">
    <location>
        <begin position="50"/>
        <end position="64"/>
    </location>
</feature>